<feature type="domain" description="SAC3/GANP/THP3 conserved" evidence="2">
    <location>
        <begin position="232"/>
        <end position="459"/>
    </location>
</feature>
<dbReference type="PANTHER" id="PTHR12436:SF4">
    <property type="entry name" value="LEUKOCYTE RECEPTOR CLUSTER MEMBER 8"/>
    <property type="match status" value="1"/>
</dbReference>
<evidence type="ECO:0000313" key="3">
    <source>
        <dbReference type="EMBL" id="KAH3686681.1"/>
    </source>
</evidence>
<sequence>MSHNYNQVNPTSLNSRQGSNSYYNNNPPVGAGAPPNQPPPPPPPPQHQHQQQQPQGLPQSLTSFVEQCHQLASLRQFTPEQTTQMQTQLRELIQLADTQNKIWVNDWDSQSIPALVPGVALDLVCNTQVATTAKHVRANNNNGKIVKPKPKNNKSKDSSIVQMDTLTSKSAKRARAARFEQESMLRSSSPVSAASASMNTASPSPGHSSYHNDFDEEAYARNNKPLIGLSQTYLKNYFRLTSAPDPMNVRPLPILKQTLQILLDKYTKQGEKYTYICDQFKSMRQDLRVQHIEEEFTVIVYETHARIALENGDLGEFNQCQTMLTSLYSKPGIQGFNRLEFLSYKILYQLFTGNIDSIFQIRLGLTQRELTDDFIAMSLKLVKSMSQNLLNYHEFFRLYSLTLKTTKRLIDQFINSIRIKSLAIIVQGYKQLPLEFLLTELRFHSEPECLAFFAEYKLEQFMELKNDKVVFNTDKARPTVLGFSNKARKIDIKGQI</sequence>
<dbReference type="OrthoDB" id="199574at2759"/>
<reference evidence="3" key="2">
    <citation type="submission" date="2021-01" db="EMBL/GenBank/DDBJ databases">
        <authorList>
            <person name="Schikora-Tamarit M.A."/>
        </authorList>
    </citation>
    <scope>NUCLEOTIDE SEQUENCE</scope>
    <source>
        <strain evidence="3">CBS2887</strain>
    </source>
</reference>
<dbReference type="Gene3D" id="1.25.40.990">
    <property type="match status" value="1"/>
</dbReference>
<keyword evidence="4" id="KW-1185">Reference proteome</keyword>
<reference evidence="3" key="1">
    <citation type="journal article" date="2021" name="Open Biol.">
        <title>Shared evolutionary footprints suggest mitochondrial oxidative damage underlies multiple complex I losses in fungi.</title>
        <authorList>
            <person name="Schikora-Tamarit M.A."/>
            <person name="Marcet-Houben M."/>
            <person name="Nosek J."/>
            <person name="Gabaldon T."/>
        </authorList>
    </citation>
    <scope>NUCLEOTIDE SEQUENCE</scope>
    <source>
        <strain evidence="3">CBS2887</strain>
    </source>
</reference>
<feature type="compositionally biased region" description="Low complexity" evidence="1">
    <location>
        <begin position="47"/>
        <end position="58"/>
    </location>
</feature>
<dbReference type="InterPro" id="IPR005062">
    <property type="entry name" value="SAC3/GANP/THP3_conserved"/>
</dbReference>
<accession>A0A9P8QA09</accession>
<feature type="compositionally biased region" description="Polar residues" evidence="1">
    <location>
        <begin position="158"/>
        <end position="167"/>
    </location>
</feature>
<dbReference type="GO" id="GO:0005634">
    <property type="term" value="C:nucleus"/>
    <property type="evidence" value="ECO:0007669"/>
    <property type="project" value="TreeGrafter"/>
</dbReference>
<dbReference type="Pfam" id="PF03399">
    <property type="entry name" value="SAC3_GANP"/>
    <property type="match status" value="1"/>
</dbReference>
<evidence type="ECO:0000256" key="1">
    <source>
        <dbReference type="SAM" id="MobiDB-lite"/>
    </source>
</evidence>
<feature type="compositionally biased region" description="Pro residues" evidence="1">
    <location>
        <begin position="35"/>
        <end position="46"/>
    </location>
</feature>
<gene>
    <name evidence="3" type="ORF">WICPIJ_002325</name>
</gene>
<dbReference type="AlphaFoldDB" id="A0A9P8QA09"/>
<feature type="compositionally biased region" description="Polar residues" evidence="1">
    <location>
        <begin position="198"/>
        <end position="211"/>
    </location>
</feature>
<dbReference type="Proteomes" id="UP000774326">
    <property type="component" value="Unassembled WGS sequence"/>
</dbReference>
<evidence type="ECO:0000313" key="4">
    <source>
        <dbReference type="Proteomes" id="UP000774326"/>
    </source>
</evidence>
<organism evidence="3 4">
    <name type="scientific">Wickerhamomyces pijperi</name>
    <name type="common">Yeast</name>
    <name type="synonym">Pichia pijperi</name>
    <dbReference type="NCBI Taxonomy" id="599730"/>
    <lineage>
        <taxon>Eukaryota</taxon>
        <taxon>Fungi</taxon>
        <taxon>Dikarya</taxon>
        <taxon>Ascomycota</taxon>
        <taxon>Saccharomycotina</taxon>
        <taxon>Saccharomycetes</taxon>
        <taxon>Phaffomycetales</taxon>
        <taxon>Wickerhamomycetaceae</taxon>
        <taxon>Wickerhamomyces</taxon>
    </lineage>
</organism>
<protein>
    <recommendedName>
        <fullName evidence="2">SAC3/GANP/THP3 conserved domain-containing protein</fullName>
    </recommendedName>
</protein>
<feature type="compositionally biased region" description="Low complexity" evidence="1">
    <location>
        <begin position="187"/>
        <end position="197"/>
    </location>
</feature>
<feature type="compositionally biased region" description="Polar residues" evidence="1">
    <location>
        <begin position="1"/>
        <end position="23"/>
    </location>
</feature>
<dbReference type="PANTHER" id="PTHR12436">
    <property type="entry name" value="80 KDA MCM3-ASSOCIATED PROTEIN"/>
    <property type="match status" value="1"/>
</dbReference>
<proteinExistence type="predicted"/>
<feature type="compositionally biased region" description="Low complexity" evidence="1">
    <location>
        <begin position="24"/>
        <end position="34"/>
    </location>
</feature>
<dbReference type="EMBL" id="JAEUBG010001265">
    <property type="protein sequence ID" value="KAH3686681.1"/>
    <property type="molecule type" value="Genomic_DNA"/>
</dbReference>
<name>A0A9P8QA09_WICPI</name>
<feature type="region of interest" description="Disordered" evidence="1">
    <location>
        <begin position="140"/>
        <end position="213"/>
    </location>
</feature>
<feature type="region of interest" description="Disordered" evidence="1">
    <location>
        <begin position="1"/>
        <end position="58"/>
    </location>
</feature>
<evidence type="ECO:0000259" key="2">
    <source>
        <dbReference type="Pfam" id="PF03399"/>
    </source>
</evidence>
<comment type="caution">
    <text evidence="3">The sequence shown here is derived from an EMBL/GenBank/DDBJ whole genome shotgun (WGS) entry which is preliminary data.</text>
</comment>
<dbReference type="InterPro" id="IPR045107">
    <property type="entry name" value="SAC3/GANP/THP3"/>
</dbReference>